<dbReference type="InterPro" id="IPR001602">
    <property type="entry name" value="UPF0047_YjbQ-like"/>
</dbReference>
<name>A0ABQ3UQY3_9CHLR</name>
<gene>
    <name evidence="1" type="ORF">KSB_34970</name>
</gene>
<protein>
    <recommendedName>
        <fullName evidence="3">Secondary thiamine-phosphate synthase enzyme</fullName>
    </recommendedName>
</protein>
<dbReference type="Gene3D" id="2.60.120.460">
    <property type="entry name" value="YjbQ-like"/>
    <property type="match status" value="1"/>
</dbReference>
<dbReference type="NCBIfam" id="TIGR00149">
    <property type="entry name" value="TIGR00149_YjbQ"/>
    <property type="match status" value="1"/>
</dbReference>
<dbReference type="Pfam" id="PF01894">
    <property type="entry name" value="YjbQ"/>
    <property type="match status" value="1"/>
</dbReference>
<dbReference type="EMBL" id="BNJG01000001">
    <property type="protein sequence ID" value="GHO55022.1"/>
    <property type="molecule type" value="Genomic_DNA"/>
</dbReference>
<dbReference type="SUPFAM" id="SSF111038">
    <property type="entry name" value="YjbQ-like"/>
    <property type="match status" value="1"/>
</dbReference>
<dbReference type="PANTHER" id="PTHR30615">
    <property type="entry name" value="UNCHARACTERIZED PROTEIN YJBQ-RELATED"/>
    <property type="match status" value="1"/>
</dbReference>
<sequence>MKTHTAYISLHTKKRREFVPLTQQVEQIIRESGIQDGLALVTSMHITAAVIINDYESGLWQDIMQWLEEIAPAKPDYLHHRTGEDNADAHLKQLLLHNQVVVPITNGEFDSGPWEQIFYVEFDGMRDKRVLVKVIGE</sequence>
<reference evidence="1 2" key="1">
    <citation type="journal article" date="2021" name="Int. J. Syst. Evol. Microbiol.">
        <title>Reticulibacter mediterranei gen. nov., sp. nov., within the new family Reticulibacteraceae fam. nov., and Ktedonospora formicarum gen. nov., sp. nov., Ktedonobacter robiniae sp. nov., Dictyobacter formicarum sp. nov. and Dictyobacter arantiisoli sp. nov., belonging to the class Ktedonobacteria.</title>
        <authorList>
            <person name="Yabe S."/>
            <person name="Zheng Y."/>
            <person name="Wang C.M."/>
            <person name="Sakai Y."/>
            <person name="Abe K."/>
            <person name="Yokota A."/>
            <person name="Donadio S."/>
            <person name="Cavaletti L."/>
            <person name="Monciardini P."/>
        </authorList>
    </citation>
    <scope>NUCLEOTIDE SEQUENCE [LARGE SCALE GENOMIC DNA]</scope>
    <source>
        <strain evidence="1 2">SOSP1-30</strain>
    </source>
</reference>
<comment type="caution">
    <text evidence="1">The sequence shown here is derived from an EMBL/GenBank/DDBJ whole genome shotgun (WGS) entry which is preliminary data.</text>
</comment>
<evidence type="ECO:0008006" key="3">
    <source>
        <dbReference type="Google" id="ProtNLM"/>
    </source>
</evidence>
<dbReference type="PANTHER" id="PTHR30615:SF2">
    <property type="entry name" value="YJBQ FAMILY PROTEIN"/>
    <property type="match status" value="1"/>
</dbReference>
<organism evidence="1 2">
    <name type="scientific">Ktedonobacter robiniae</name>
    <dbReference type="NCBI Taxonomy" id="2778365"/>
    <lineage>
        <taxon>Bacteria</taxon>
        <taxon>Bacillati</taxon>
        <taxon>Chloroflexota</taxon>
        <taxon>Ktedonobacteria</taxon>
        <taxon>Ktedonobacterales</taxon>
        <taxon>Ktedonobacteraceae</taxon>
        <taxon>Ktedonobacter</taxon>
    </lineage>
</organism>
<proteinExistence type="predicted"/>
<dbReference type="Proteomes" id="UP000654345">
    <property type="component" value="Unassembled WGS sequence"/>
</dbReference>
<dbReference type="InterPro" id="IPR035917">
    <property type="entry name" value="YjbQ-like_sf"/>
</dbReference>
<accession>A0ABQ3UQY3</accession>
<keyword evidence="2" id="KW-1185">Reference proteome</keyword>
<evidence type="ECO:0000313" key="2">
    <source>
        <dbReference type="Proteomes" id="UP000654345"/>
    </source>
</evidence>
<dbReference type="PIRSF" id="PIRSF004681">
    <property type="entry name" value="UCP004681"/>
    <property type="match status" value="1"/>
</dbReference>
<dbReference type="RefSeq" id="WP_007905760.1">
    <property type="nucleotide sequence ID" value="NZ_BNJG01000001.1"/>
</dbReference>
<evidence type="ECO:0000313" key="1">
    <source>
        <dbReference type="EMBL" id="GHO55022.1"/>
    </source>
</evidence>